<dbReference type="InterPro" id="IPR050951">
    <property type="entry name" value="Retrovirus_Pol_polyprotein"/>
</dbReference>
<dbReference type="PANTHER" id="PTHR37984:SF5">
    <property type="entry name" value="PROTEIN NYNRIN-LIKE"/>
    <property type="match status" value="1"/>
</dbReference>
<feature type="domain" description="Reverse transcriptase" evidence="2">
    <location>
        <begin position="123"/>
        <end position="220"/>
    </location>
</feature>
<dbReference type="GO" id="GO:0003964">
    <property type="term" value="F:RNA-directed DNA polymerase activity"/>
    <property type="evidence" value="ECO:0007669"/>
    <property type="project" value="UniProtKB-KW"/>
</dbReference>
<name>A0A225V7W5_9STRA</name>
<evidence type="ECO:0000259" key="3">
    <source>
        <dbReference type="Pfam" id="PF17919"/>
    </source>
</evidence>
<keyword evidence="4" id="KW-0808">Transferase</keyword>
<dbReference type="Pfam" id="PF17919">
    <property type="entry name" value="RT_RNaseH_2"/>
    <property type="match status" value="1"/>
</dbReference>
<keyword evidence="5" id="KW-1185">Reference proteome</keyword>
<dbReference type="Proteomes" id="UP000198211">
    <property type="component" value="Unassembled WGS sequence"/>
</dbReference>
<dbReference type="AlphaFoldDB" id="A0A225V7W5"/>
<dbReference type="OrthoDB" id="9950135at2759"/>
<reference evidence="5" key="1">
    <citation type="submission" date="2017-03" db="EMBL/GenBank/DDBJ databases">
        <title>Phytopthora megakarya and P. palmivora, two closely related causual agents of cacao black pod achieved similar genome size and gene model numbers by different mechanisms.</title>
        <authorList>
            <person name="Ali S."/>
            <person name="Shao J."/>
            <person name="Larry D.J."/>
            <person name="Kronmiller B."/>
            <person name="Shen D."/>
            <person name="Strem M.D."/>
            <person name="Melnick R.L."/>
            <person name="Guiltinan M.J."/>
            <person name="Tyler B.M."/>
            <person name="Meinhardt L.W."/>
            <person name="Bailey B.A."/>
        </authorList>
    </citation>
    <scope>NUCLEOTIDE SEQUENCE [LARGE SCALE GENOMIC DNA]</scope>
    <source>
        <strain evidence="5">zdho120</strain>
    </source>
</reference>
<dbReference type="Pfam" id="PF00078">
    <property type="entry name" value="RVT_1"/>
    <property type="match status" value="1"/>
</dbReference>
<organism evidence="4 5">
    <name type="scientific">Phytophthora megakarya</name>
    <dbReference type="NCBI Taxonomy" id="4795"/>
    <lineage>
        <taxon>Eukaryota</taxon>
        <taxon>Sar</taxon>
        <taxon>Stramenopiles</taxon>
        <taxon>Oomycota</taxon>
        <taxon>Peronosporomycetes</taxon>
        <taxon>Peronosporales</taxon>
        <taxon>Peronosporaceae</taxon>
        <taxon>Phytophthora</taxon>
    </lineage>
</organism>
<dbReference type="SUPFAM" id="SSF56672">
    <property type="entry name" value="DNA/RNA polymerases"/>
    <property type="match status" value="1"/>
</dbReference>
<dbReference type="InterPro" id="IPR043128">
    <property type="entry name" value="Rev_trsase/Diguanyl_cyclase"/>
</dbReference>
<evidence type="ECO:0000259" key="2">
    <source>
        <dbReference type="Pfam" id="PF00078"/>
    </source>
</evidence>
<feature type="domain" description="Reverse transcriptase/retrotransposon-derived protein RNase H-like" evidence="3">
    <location>
        <begin position="393"/>
        <end position="483"/>
    </location>
</feature>
<evidence type="ECO:0000313" key="5">
    <source>
        <dbReference type="Proteomes" id="UP000198211"/>
    </source>
</evidence>
<proteinExistence type="predicted"/>
<dbReference type="InterPro" id="IPR043502">
    <property type="entry name" value="DNA/RNA_pol_sf"/>
</dbReference>
<evidence type="ECO:0000256" key="1">
    <source>
        <dbReference type="ARBA" id="ARBA00023268"/>
    </source>
</evidence>
<protein>
    <submittedName>
        <fullName evidence="4">Reverse transcriptase</fullName>
    </submittedName>
</protein>
<dbReference type="Gene3D" id="3.30.70.270">
    <property type="match status" value="2"/>
</dbReference>
<dbReference type="PANTHER" id="PTHR37984">
    <property type="entry name" value="PROTEIN CBG26694"/>
    <property type="match status" value="1"/>
</dbReference>
<gene>
    <name evidence="4" type="ORF">PHMEG_00027226</name>
</gene>
<keyword evidence="1" id="KW-0511">Multifunctional enzyme</keyword>
<sequence length="483" mass="54368">MAQLRDQLIMLPEIEELTPECNIDEANVGVPGVTTPEMEAKMRGILKRHRSIFLGDGNAAPAPSRGVVCDIDVGEAKPVALRARQIAAPFLVKVFELLKKLLEAELIEHSEFEWSSPIVIVLKKNGVDIRMCIDYRLLNLLIKLSRYPLPVIDDLLVDLKSAMWFMSLDMASGLWAVRMTERAKLISAFVCPFGHFQWLRMPFGLKNAPSIYQSIINNCLWGFARLPPEEEAMVNPEVLEFLDLEPQETLKPEADMRDSKIPSLDMTVFRRNIPAPSQMGPVLGRSSYNDDIAHGASTWDQLCEDLDALPKSEFGKLTIPFLSHEVSADGIRALPKIVKGIEDLPFPSTYKGVQSFLGGLNYCNKFIEDLPVVTAVLYELDEERVRAGRNLEAAKESFEILKRKIVSAPLLRHPDRAEPFVIIPHANSWAACAVWGQEHEGLIHPVRFTGRVLKESELRYHIAQKKVLAILRTLEVFRPLIHG</sequence>
<evidence type="ECO:0000313" key="4">
    <source>
        <dbReference type="EMBL" id="OWZ01392.1"/>
    </source>
</evidence>
<accession>A0A225V7W5</accession>
<keyword evidence="4" id="KW-0695">RNA-directed DNA polymerase</keyword>
<dbReference type="InterPro" id="IPR000477">
    <property type="entry name" value="RT_dom"/>
</dbReference>
<dbReference type="CDD" id="cd01647">
    <property type="entry name" value="RT_LTR"/>
    <property type="match status" value="1"/>
</dbReference>
<dbReference type="InterPro" id="IPR041577">
    <property type="entry name" value="RT_RNaseH_2"/>
</dbReference>
<keyword evidence="4" id="KW-0548">Nucleotidyltransferase</keyword>
<comment type="caution">
    <text evidence="4">The sequence shown here is derived from an EMBL/GenBank/DDBJ whole genome shotgun (WGS) entry which is preliminary data.</text>
</comment>
<dbReference type="Gene3D" id="3.10.10.10">
    <property type="entry name" value="HIV Type 1 Reverse Transcriptase, subunit A, domain 1"/>
    <property type="match status" value="1"/>
</dbReference>
<dbReference type="EMBL" id="NBNE01006887">
    <property type="protein sequence ID" value="OWZ01392.1"/>
    <property type="molecule type" value="Genomic_DNA"/>
</dbReference>